<dbReference type="AlphaFoldDB" id="A0A3N2CXS1"/>
<dbReference type="Pfam" id="PF13941">
    <property type="entry name" value="MutL"/>
    <property type="match status" value="1"/>
</dbReference>
<dbReference type="EMBL" id="RKHO01000001">
    <property type="protein sequence ID" value="ROR92340.1"/>
    <property type="molecule type" value="Genomic_DNA"/>
</dbReference>
<dbReference type="OrthoDB" id="9769453at2"/>
<organism evidence="1 2">
    <name type="scientific">Nocardioides aurantiacus</name>
    <dbReference type="NCBI Taxonomy" id="86796"/>
    <lineage>
        <taxon>Bacteria</taxon>
        <taxon>Bacillati</taxon>
        <taxon>Actinomycetota</taxon>
        <taxon>Actinomycetes</taxon>
        <taxon>Propionibacteriales</taxon>
        <taxon>Nocardioidaceae</taxon>
        <taxon>Nocardioides</taxon>
    </lineage>
</organism>
<reference evidence="1 2" key="1">
    <citation type="submission" date="2018-11" db="EMBL/GenBank/DDBJ databases">
        <title>Sequencing the genomes of 1000 actinobacteria strains.</title>
        <authorList>
            <person name="Klenk H.-P."/>
        </authorList>
    </citation>
    <scope>NUCLEOTIDE SEQUENCE [LARGE SCALE GENOMIC DNA]</scope>
    <source>
        <strain evidence="1 2">DSM 12652</strain>
    </source>
</reference>
<accession>A0A3N2CXS1</accession>
<evidence type="ECO:0000313" key="2">
    <source>
        <dbReference type="Proteomes" id="UP000281738"/>
    </source>
</evidence>
<name>A0A3N2CXS1_9ACTN</name>
<proteinExistence type="predicted"/>
<sequence>MEPLLCVDLGSTFTKAALVDGDTGDLLGTTSHPTTLATDVMDGVDACRAALAERHPEAVDAALLACSSAGGGLRIAVVGTEELVTAEAGRRVALSSGGTVAAVLSGGLGEHGVATLREARPDVVLLVGGTDGGNSEVLLADAASLAAAGWDGPVVVAGDVEAREEVGARLAAGGSAYLLSDNVLPRIGVLTPAPARRAVRELFLSHVIGGKGLSTRVDLASLVRGPTPDLVLTGVEVLAAVTGQDVVVVDVGGATTDVHSVVQLDPEEATLSREVVASSPVTRTVEGDLGMRWSAASTWDAATAAGLDPGFDRDQGVRRAEHPDLLPEGPDDVADDLALAGAAATLACRRHAGRARVVTGPDGRVVERSGTDLRRVGLLVGSGGVLRHAPPGQAEAVLARLVGTSPEGWQLPASPRVVVDRDYVLAAVGLLAESHAAAAGALARSLTAWESREG</sequence>
<dbReference type="NCBIfam" id="TIGR01319">
    <property type="entry name" value="glmL_fam"/>
    <property type="match status" value="1"/>
</dbReference>
<dbReference type="Proteomes" id="UP000281738">
    <property type="component" value="Unassembled WGS sequence"/>
</dbReference>
<gene>
    <name evidence="1" type="ORF">EDD33_3229</name>
</gene>
<protein>
    <submittedName>
        <fullName evidence="1">Uncharacterized protein (TIGR01319 family)</fullName>
    </submittedName>
</protein>
<dbReference type="PIRSF" id="PIRSF004729">
    <property type="entry name" value="MutL"/>
    <property type="match status" value="1"/>
</dbReference>
<dbReference type="InterPro" id="IPR043129">
    <property type="entry name" value="ATPase_NBD"/>
</dbReference>
<dbReference type="RefSeq" id="WP_123391972.1">
    <property type="nucleotide sequence ID" value="NZ_RKHO01000001.1"/>
</dbReference>
<dbReference type="InterPro" id="IPR006230">
    <property type="entry name" value="MutL"/>
</dbReference>
<keyword evidence="2" id="KW-1185">Reference proteome</keyword>
<evidence type="ECO:0000313" key="1">
    <source>
        <dbReference type="EMBL" id="ROR92340.1"/>
    </source>
</evidence>
<comment type="caution">
    <text evidence="1">The sequence shown here is derived from an EMBL/GenBank/DDBJ whole genome shotgun (WGS) entry which is preliminary data.</text>
</comment>
<dbReference type="SUPFAM" id="SSF53067">
    <property type="entry name" value="Actin-like ATPase domain"/>
    <property type="match status" value="1"/>
</dbReference>